<keyword evidence="5" id="KW-0997">Cell inner membrane</keyword>
<dbReference type="GO" id="GO:0015628">
    <property type="term" value="P:protein secretion by the type II secretion system"/>
    <property type="evidence" value="ECO:0007669"/>
    <property type="project" value="InterPro"/>
</dbReference>
<keyword evidence="3" id="KW-1003">Cell membrane</keyword>
<dbReference type="AlphaFoldDB" id="A0A286EFT6"/>
<evidence type="ECO:0000256" key="1">
    <source>
        <dbReference type="ARBA" id="ARBA00004377"/>
    </source>
</evidence>
<dbReference type="InterPro" id="IPR045584">
    <property type="entry name" value="Pilin-like"/>
</dbReference>
<evidence type="ECO:0000313" key="12">
    <source>
        <dbReference type="EMBL" id="SOD69768.1"/>
    </source>
</evidence>
<evidence type="ECO:0000256" key="4">
    <source>
        <dbReference type="ARBA" id="ARBA00022481"/>
    </source>
</evidence>
<gene>
    <name evidence="12" type="ORF">SAMN02746062_01828</name>
</gene>
<feature type="domain" description="General secretion pathway GspH" evidence="11">
    <location>
        <begin position="48"/>
        <end position="176"/>
    </location>
</feature>
<comment type="similarity">
    <text evidence="9">Belongs to the GSP H family.</text>
</comment>
<dbReference type="InterPro" id="IPR012902">
    <property type="entry name" value="N_methyl_site"/>
</dbReference>
<dbReference type="Pfam" id="PF12019">
    <property type="entry name" value="GspH"/>
    <property type="match status" value="1"/>
</dbReference>
<dbReference type="SUPFAM" id="SSF54523">
    <property type="entry name" value="Pili subunits"/>
    <property type="match status" value="1"/>
</dbReference>
<evidence type="ECO:0000259" key="11">
    <source>
        <dbReference type="Pfam" id="PF12019"/>
    </source>
</evidence>
<dbReference type="InterPro" id="IPR022346">
    <property type="entry name" value="T2SS_GspH"/>
</dbReference>
<reference evidence="12 13" key="1">
    <citation type="submission" date="2017-09" db="EMBL/GenBank/DDBJ databases">
        <authorList>
            <person name="Ehlers B."/>
            <person name="Leendertz F.H."/>
        </authorList>
    </citation>
    <scope>NUCLEOTIDE SEQUENCE [LARGE SCALE GENOMIC DNA]</scope>
    <source>
        <strain evidence="12 13">DSM 16848</strain>
    </source>
</reference>
<keyword evidence="6" id="KW-0812">Transmembrane</keyword>
<evidence type="ECO:0000256" key="5">
    <source>
        <dbReference type="ARBA" id="ARBA00022519"/>
    </source>
</evidence>
<dbReference type="Pfam" id="PF07963">
    <property type="entry name" value="N_methyl"/>
    <property type="match status" value="1"/>
</dbReference>
<evidence type="ECO:0000256" key="9">
    <source>
        <dbReference type="ARBA" id="ARBA00025772"/>
    </source>
</evidence>
<dbReference type="EMBL" id="OCNF01000018">
    <property type="protein sequence ID" value="SOD69768.1"/>
    <property type="molecule type" value="Genomic_DNA"/>
</dbReference>
<keyword evidence="13" id="KW-1185">Reference proteome</keyword>
<evidence type="ECO:0000313" key="13">
    <source>
        <dbReference type="Proteomes" id="UP000219669"/>
    </source>
</evidence>
<evidence type="ECO:0000256" key="10">
    <source>
        <dbReference type="ARBA" id="ARBA00030775"/>
    </source>
</evidence>
<accession>A0A286EFT6</accession>
<dbReference type="Proteomes" id="UP000219669">
    <property type="component" value="Unassembled WGS sequence"/>
</dbReference>
<dbReference type="Gene3D" id="3.55.40.10">
    <property type="entry name" value="minor pseudopilin epsh domain"/>
    <property type="match status" value="1"/>
</dbReference>
<keyword evidence="4" id="KW-0488">Methylation</keyword>
<evidence type="ECO:0000256" key="6">
    <source>
        <dbReference type="ARBA" id="ARBA00022692"/>
    </source>
</evidence>
<organism evidence="12 13">
    <name type="scientific">Alysiella filiformis DSM 16848</name>
    <dbReference type="NCBI Taxonomy" id="1120981"/>
    <lineage>
        <taxon>Bacteria</taxon>
        <taxon>Pseudomonadati</taxon>
        <taxon>Pseudomonadota</taxon>
        <taxon>Betaproteobacteria</taxon>
        <taxon>Neisseriales</taxon>
        <taxon>Neisseriaceae</taxon>
        <taxon>Alysiella</taxon>
    </lineage>
</organism>
<keyword evidence="7" id="KW-1133">Transmembrane helix</keyword>
<evidence type="ECO:0000256" key="7">
    <source>
        <dbReference type="ARBA" id="ARBA00022989"/>
    </source>
</evidence>
<dbReference type="GO" id="GO:0015627">
    <property type="term" value="C:type II protein secretion system complex"/>
    <property type="evidence" value="ECO:0007669"/>
    <property type="project" value="InterPro"/>
</dbReference>
<name>A0A286EFT6_9NEIS</name>
<proteinExistence type="inferred from homology"/>
<keyword evidence="8" id="KW-0472">Membrane</keyword>
<dbReference type="GO" id="GO:0005886">
    <property type="term" value="C:plasma membrane"/>
    <property type="evidence" value="ECO:0007669"/>
    <property type="project" value="UniProtKB-SubCell"/>
</dbReference>
<evidence type="ECO:0000256" key="2">
    <source>
        <dbReference type="ARBA" id="ARBA00021549"/>
    </source>
</evidence>
<comment type="subcellular location">
    <subcellularLocation>
        <location evidence="1">Cell inner membrane</location>
        <topology evidence="1">Single-pass membrane protein</topology>
    </subcellularLocation>
</comment>
<evidence type="ECO:0000256" key="8">
    <source>
        <dbReference type="ARBA" id="ARBA00023136"/>
    </source>
</evidence>
<dbReference type="NCBIfam" id="TIGR02532">
    <property type="entry name" value="IV_pilin_GFxxxE"/>
    <property type="match status" value="1"/>
</dbReference>
<protein>
    <recommendedName>
        <fullName evidence="2">Type II secretion system protein H</fullName>
    </recommendedName>
    <alternativeName>
        <fullName evidence="10">General secretion pathway protein H</fullName>
    </alternativeName>
</protein>
<evidence type="ECO:0000256" key="3">
    <source>
        <dbReference type="ARBA" id="ARBA00022475"/>
    </source>
</evidence>
<sequence length="228" mass="24592">MGNMMKKNNLGFTLTELLIVVAIMGIMAAFATPSLTKFIASTRITNRAEQLANLLRFAKGEAVRLNAPVVVCGTDIRIDGRPLNNCGGVDSNGWRAFADIDRNGTYDASKDLDLRTISLNGTRAQEKKVSLSVQFFDITGKSASKDSTELVFMPNGTFGSKKAGSLSSLTIGDSYVRLTMTDVENPNDRNPQKRLVTVTPNGVPTVCLGKDEKVQQDGNKINLGCGLK</sequence>